<dbReference type="InterPro" id="IPR011037">
    <property type="entry name" value="Pyrv_Knase-like_insert_dom_sf"/>
</dbReference>
<dbReference type="Pfam" id="PF03473">
    <property type="entry name" value="MOSC"/>
    <property type="match status" value="1"/>
</dbReference>
<evidence type="ECO:0000313" key="3">
    <source>
        <dbReference type="Proteomes" id="UP001597297"/>
    </source>
</evidence>
<feature type="domain" description="MOSC" evidence="1">
    <location>
        <begin position="27"/>
        <end position="160"/>
    </location>
</feature>
<sequence>MKVKVRHIYISPDHNYFGRYGKSSLNHEVIERESIDVVAGSGIVDDRFFDYEEDYKGQITFFDWKVFNEVVNEVASKEIDPSFFRRNVILEGVDLNSLIGKRFTLDGVEYSGSCECSPCFWMNEACGRGTEEFLKGRGGLRCRILNDGSLSAGEYELEVLGDA</sequence>
<dbReference type="RefSeq" id="WP_377096464.1">
    <property type="nucleotide sequence ID" value="NZ_JBHSJM010000001.1"/>
</dbReference>
<dbReference type="InterPro" id="IPR005302">
    <property type="entry name" value="MoCF_Sase_C"/>
</dbReference>
<evidence type="ECO:0000259" key="1">
    <source>
        <dbReference type="PROSITE" id="PS51340"/>
    </source>
</evidence>
<keyword evidence="3" id="KW-1185">Reference proteome</keyword>
<accession>A0ABW5DYY9</accession>
<name>A0ABW5DYY9_9BACT</name>
<dbReference type="SUPFAM" id="SSF50800">
    <property type="entry name" value="PK beta-barrel domain-like"/>
    <property type="match status" value="1"/>
</dbReference>
<dbReference type="EMBL" id="JBHUJC010000001">
    <property type="protein sequence ID" value="MFD2274873.1"/>
    <property type="molecule type" value="Genomic_DNA"/>
</dbReference>
<dbReference type="Proteomes" id="UP001597297">
    <property type="component" value="Unassembled WGS sequence"/>
</dbReference>
<gene>
    <name evidence="2" type="ORF">ACFSQZ_00180</name>
</gene>
<organism evidence="2 3">
    <name type="scientific">Rubritalea spongiae</name>
    <dbReference type="NCBI Taxonomy" id="430797"/>
    <lineage>
        <taxon>Bacteria</taxon>
        <taxon>Pseudomonadati</taxon>
        <taxon>Verrucomicrobiota</taxon>
        <taxon>Verrucomicrobiia</taxon>
        <taxon>Verrucomicrobiales</taxon>
        <taxon>Rubritaleaceae</taxon>
        <taxon>Rubritalea</taxon>
    </lineage>
</organism>
<dbReference type="Gene3D" id="2.40.33.20">
    <property type="entry name" value="PK beta-barrel domain-like"/>
    <property type="match status" value="1"/>
</dbReference>
<evidence type="ECO:0000313" key="2">
    <source>
        <dbReference type="EMBL" id="MFD2274873.1"/>
    </source>
</evidence>
<comment type="caution">
    <text evidence="2">The sequence shown here is derived from an EMBL/GenBank/DDBJ whole genome shotgun (WGS) entry which is preliminary data.</text>
</comment>
<dbReference type="PROSITE" id="PS51340">
    <property type="entry name" value="MOSC"/>
    <property type="match status" value="1"/>
</dbReference>
<reference evidence="3" key="1">
    <citation type="journal article" date="2019" name="Int. J. Syst. Evol. Microbiol.">
        <title>The Global Catalogue of Microorganisms (GCM) 10K type strain sequencing project: providing services to taxonomists for standard genome sequencing and annotation.</title>
        <authorList>
            <consortium name="The Broad Institute Genomics Platform"/>
            <consortium name="The Broad Institute Genome Sequencing Center for Infectious Disease"/>
            <person name="Wu L."/>
            <person name="Ma J."/>
        </authorList>
    </citation>
    <scope>NUCLEOTIDE SEQUENCE [LARGE SCALE GENOMIC DNA]</scope>
    <source>
        <strain evidence="3">JCM 16545</strain>
    </source>
</reference>
<protein>
    <submittedName>
        <fullName evidence="2">MOSC domain-containing protein</fullName>
    </submittedName>
</protein>
<proteinExistence type="predicted"/>